<evidence type="ECO:0000313" key="3">
    <source>
        <dbReference type="Proteomes" id="UP000272942"/>
    </source>
</evidence>
<reference evidence="4" key="1">
    <citation type="submission" date="2016-06" db="UniProtKB">
        <authorList>
            <consortium name="WormBaseParasite"/>
        </authorList>
    </citation>
    <scope>IDENTIFICATION</scope>
</reference>
<dbReference type="AlphaFoldDB" id="A0A183A5J6"/>
<keyword evidence="1" id="KW-0812">Transmembrane</keyword>
<reference evidence="2 3" key="2">
    <citation type="submission" date="2018-11" db="EMBL/GenBank/DDBJ databases">
        <authorList>
            <consortium name="Pathogen Informatics"/>
        </authorList>
    </citation>
    <scope>NUCLEOTIDE SEQUENCE [LARGE SCALE GENOMIC DNA]</scope>
    <source>
        <strain evidence="2 3">Egypt</strain>
    </source>
</reference>
<dbReference type="EMBL" id="UZAN01039486">
    <property type="protein sequence ID" value="VDP65833.1"/>
    <property type="molecule type" value="Genomic_DNA"/>
</dbReference>
<evidence type="ECO:0000256" key="1">
    <source>
        <dbReference type="SAM" id="Phobius"/>
    </source>
</evidence>
<name>A0A183A5J6_9TREM</name>
<dbReference type="Proteomes" id="UP000272942">
    <property type="component" value="Unassembled WGS sequence"/>
</dbReference>
<gene>
    <name evidence="2" type="ORF">ECPE_LOCUS2231</name>
</gene>
<keyword evidence="3" id="KW-1185">Reference proteome</keyword>
<dbReference type="WBParaSite" id="ECPE_0000223101-mRNA-1">
    <property type="protein sequence ID" value="ECPE_0000223101-mRNA-1"/>
    <property type="gene ID" value="ECPE_0000223101"/>
</dbReference>
<keyword evidence="1" id="KW-1133">Transmembrane helix</keyword>
<proteinExistence type="predicted"/>
<accession>A0A183A5J6</accession>
<keyword evidence="1" id="KW-0472">Membrane</keyword>
<dbReference type="OrthoDB" id="6228668at2759"/>
<feature type="transmembrane region" description="Helical" evidence="1">
    <location>
        <begin position="398"/>
        <end position="420"/>
    </location>
</feature>
<evidence type="ECO:0000313" key="4">
    <source>
        <dbReference type="WBParaSite" id="ECPE_0000223101-mRNA-1"/>
    </source>
</evidence>
<sequence>MLTRIDGDFQSIFFQDHDAFIMDSLALVRLSPCVLSAGKTMIFNIAQVENNQLGSCRMEIRKLTIKPQAFMVFPKPHEISTVSMNFAQRSIQDQTKAAFYDLNTLLWEMQALEEVYSLGQDAGKVAEQFATHFSPVFDRKKWLCSNNGRSTAHVIFVSDLALIDPVACIEPYTKPNHLLDSIFAELCPDGHSLRVTWDSLCSWITAAGSPYQEESSQFDKFTTDLLNTHNLSAHPLFDRYLLSKEQEALTAIQQEIQDVADAVNYSLPELTKIPRNKSQWSKLLLQQVQELMVPICESGKLDLLVLVELAMAVSLAFSASPSRSQKESHTDSDGSLVTVEKLLMRYERSLIVASQLDAKLLSQLEEPTKCEPIIMQAINQARQALLPVNMRLTYLEDIFMFLVYILGLLPAQYPVSNIIWRSMTDLMKSGQRGLDRIGCGSGPLIPTYMSVDKLIHNLKDLLEERRKLPSYNRYIPLGGSGPHSVESHNVDYVIIVIMGSVPFALVRDLLETAQGHADRNPPFQLKIIANRFIGGTPGLSGFFKMDE</sequence>
<evidence type="ECO:0000313" key="2">
    <source>
        <dbReference type="EMBL" id="VDP65833.1"/>
    </source>
</evidence>
<protein>
    <submittedName>
        <fullName evidence="4">Mediator complex subunit 16</fullName>
    </submittedName>
</protein>
<organism evidence="4">
    <name type="scientific">Echinostoma caproni</name>
    <dbReference type="NCBI Taxonomy" id="27848"/>
    <lineage>
        <taxon>Eukaryota</taxon>
        <taxon>Metazoa</taxon>
        <taxon>Spiralia</taxon>
        <taxon>Lophotrochozoa</taxon>
        <taxon>Platyhelminthes</taxon>
        <taxon>Trematoda</taxon>
        <taxon>Digenea</taxon>
        <taxon>Plagiorchiida</taxon>
        <taxon>Echinostomata</taxon>
        <taxon>Echinostomatoidea</taxon>
        <taxon>Echinostomatidae</taxon>
        <taxon>Echinostoma</taxon>
    </lineage>
</organism>